<accession>A0AAV4BMV8</accession>
<gene>
    <name evidence="1" type="ORF">PoB_004795900</name>
</gene>
<name>A0AAV4BMV8_9GAST</name>
<evidence type="ECO:0000313" key="2">
    <source>
        <dbReference type="Proteomes" id="UP000735302"/>
    </source>
</evidence>
<dbReference type="Proteomes" id="UP000735302">
    <property type="component" value="Unassembled WGS sequence"/>
</dbReference>
<proteinExistence type="predicted"/>
<organism evidence="1 2">
    <name type="scientific">Plakobranchus ocellatus</name>
    <dbReference type="NCBI Taxonomy" id="259542"/>
    <lineage>
        <taxon>Eukaryota</taxon>
        <taxon>Metazoa</taxon>
        <taxon>Spiralia</taxon>
        <taxon>Lophotrochozoa</taxon>
        <taxon>Mollusca</taxon>
        <taxon>Gastropoda</taxon>
        <taxon>Heterobranchia</taxon>
        <taxon>Euthyneura</taxon>
        <taxon>Panpulmonata</taxon>
        <taxon>Sacoglossa</taxon>
        <taxon>Placobranchoidea</taxon>
        <taxon>Plakobranchidae</taxon>
        <taxon>Plakobranchus</taxon>
    </lineage>
</organism>
<dbReference type="EMBL" id="BLXT01005253">
    <property type="protein sequence ID" value="GFO21454.1"/>
    <property type="molecule type" value="Genomic_DNA"/>
</dbReference>
<comment type="caution">
    <text evidence="1">The sequence shown here is derived from an EMBL/GenBank/DDBJ whole genome shotgun (WGS) entry which is preliminary data.</text>
</comment>
<evidence type="ECO:0000313" key="1">
    <source>
        <dbReference type="EMBL" id="GFO21454.1"/>
    </source>
</evidence>
<keyword evidence="2" id="KW-1185">Reference proteome</keyword>
<dbReference type="AlphaFoldDB" id="A0AAV4BMV8"/>
<reference evidence="1 2" key="1">
    <citation type="journal article" date="2021" name="Elife">
        <title>Chloroplast acquisition without the gene transfer in kleptoplastic sea slugs, Plakobranchus ocellatus.</title>
        <authorList>
            <person name="Maeda T."/>
            <person name="Takahashi S."/>
            <person name="Yoshida T."/>
            <person name="Shimamura S."/>
            <person name="Takaki Y."/>
            <person name="Nagai Y."/>
            <person name="Toyoda A."/>
            <person name="Suzuki Y."/>
            <person name="Arimoto A."/>
            <person name="Ishii H."/>
            <person name="Satoh N."/>
            <person name="Nishiyama T."/>
            <person name="Hasebe M."/>
            <person name="Maruyama T."/>
            <person name="Minagawa J."/>
            <person name="Obokata J."/>
            <person name="Shigenobu S."/>
        </authorList>
    </citation>
    <scope>NUCLEOTIDE SEQUENCE [LARGE SCALE GENOMIC DNA]</scope>
</reference>
<sequence>MTIRMGESTRVSTSKVTIRMEESARRVNRQDDYQNGRIHTRVNQQVSHFPSRLNSYSSFEKSVILLGHQNSLWFHKKVDLAGRTNSDQHDVINRICDKLSKKVHNFLDRGNSNRKANNFTSPWITVGPRFHGNMNHKAARLPSSNVFEHGQLAAYSYIYSDTCVTIR</sequence>
<protein>
    <submittedName>
        <fullName evidence="1">Uncharacterized protein</fullName>
    </submittedName>
</protein>